<feature type="transmembrane region" description="Helical" evidence="1">
    <location>
        <begin position="210"/>
        <end position="231"/>
    </location>
</feature>
<feature type="transmembrane region" description="Helical" evidence="1">
    <location>
        <begin position="170"/>
        <end position="190"/>
    </location>
</feature>
<comment type="caution">
    <text evidence="3">The sequence shown here is derived from an EMBL/GenBank/DDBJ whole genome shotgun (WGS) entry which is preliminary data.</text>
</comment>
<keyword evidence="1" id="KW-0812">Transmembrane</keyword>
<evidence type="ECO:0000313" key="4">
    <source>
        <dbReference type="Proteomes" id="UP000719766"/>
    </source>
</evidence>
<feature type="transmembrane region" description="Helical" evidence="1">
    <location>
        <begin position="121"/>
        <end position="141"/>
    </location>
</feature>
<feature type="transmembrane region" description="Helical" evidence="1">
    <location>
        <begin position="237"/>
        <end position="257"/>
    </location>
</feature>
<dbReference type="EMBL" id="JABBWE010000003">
    <property type="protein sequence ID" value="KAG1804708.1"/>
    <property type="molecule type" value="Genomic_DNA"/>
</dbReference>
<dbReference type="Pfam" id="PF20151">
    <property type="entry name" value="DUF6533"/>
    <property type="match status" value="1"/>
</dbReference>
<protein>
    <recommendedName>
        <fullName evidence="2">DUF6533 domain-containing protein</fullName>
    </recommendedName>
</protein>
<dbReference type="RefSeq" id="XP_041166323.1">
    <property type="nucleotide sequence ID" value="XM_041310711.1"/>
</dbReference>
<dbReference type="Proteomes" id="UP000719766">
    <property type="component" value="Unassembled WGS sequence"/>
</dbReference>
<evidence type="ECO:0000259" key="2">
    <source>
        <dbReference type="Pfam" id="PF20151"/>
    </source>
</evidence>
<name>A0A9P7DWH1_9AGAM</name>
<feature type="transmembrane region" description="Helical" evidence="1">
    <location>
        <begin position="88"/>
        <end position="109"/>
    </location>
</feature>
<gene>
    <name evidence="3" type="ORF">HD556DRAFT_472441</name>
</gene>
<accession>A0A9P7DWH1</accession>
<reference evidence="3" key="1">
    <citation type="journal article" date="2020" name="New Phytol.">
        <title>Comparative genomics reveals dynamic genome evolution in host specialist ectomycorrhizal fungi.</title>
        <authorList>
            <person name="Lofgren L.A."/>
            <person name="Nguyen N.H."/>
            <person name="Vilgalys R."/>
            <person name="Ruytinx J."/>
            <person name="Liao H.L."/>
            <person name="Branco S."/>
            <person name="Kuo A."/>
            <person name="LaButti K."/>
            <person name="Lipzen A."/>
            <person name="Andreopoulos W."/>
            <person name="Pangilinan J."/>
            <person name="Riley R."/>
            <person name="Hundley H."/>
            <person name="Na H."/>
            <person name="Barry K."/>
            <person name="Grigoriev I.V."/>
            <person name="Stajich J.E."/>
            <person name="Kennedy P.G."/>
        </authorList>
    </citation>
    <scope>NUCLEOTIDE SEQUENCE</scope>
    <source>
        <strain evidence="3">S12</strain>
    </source>
</reference>
<dbReference type="GeneID" id="64604475"/>
<evidence type="ECO:0000313" key="3">
    <source>
        <dbReference type="EMBL" id="KAG1804708.1"/>
    </source>
</evidence>
<sequence length="289" mass="32921">MNSLDDSDVLQLGRVLWSLNYANVAVTSFWAYDYFLTLADEVAFLTQSRWKWAKLLYIGCRYLTCGYLSSVMLVALQPRMSIETCHRLYYINTYTGCVIMACAEGIFLTRACAIWELRRRVIAMLVISLGLLYLVAIHVVLSISRSAAPEITKSPIPVTSCFETGDGSTIIIIYVILAGMEIQIWIFMLYKAIASYWREGTHNRLLGQLVLHNTIFMTCGLISSLAVILTTALFKEYYGFMIVKFVRIWQVTIHAFLVTRMSRGLWKVDQQRASLESLHTFSPEALTQV</sequence>
<dbReference type="OrthoDB" id="2642309at2759"/>
<keyword evidence="1" id="KW-1133">Transmembrane helix</keyword>
<evidence type="ECO:0000256" key="1">
    <source>
        <dbReference type="SAM" id="Phobius"/>
    </source>
</evidence>
<feature type="transmembrane region" description="Helical" evidence="1">
    <location>
        <begin position="55"/>
        <end position="76"/>
    </location>
</feature>
<feature type="domain" description="DUF6533" evidence="2">
    <location>
        <begin position="21"/>
        <end position="65"/>
    </location>
</feature>
<dbReference type="AlphaFoldDB" id="A0A9P7DWH1"/>
<dbReference type="InterPro" id="IPR045340">
    <property type="entry name" value="DUF6533"/>
</dbReference>
<organism evidence="3 4">
    <name type="scientific">Suillus plorans</name>
    <dbReference type="NCBI Taxonomy" id="116603"/>
    <lineage>
        <taxon>Eukaryota</taxon>
        <taxon>Fungi</taxon>
        <taxon>Dikarya</taxon>
        <taxon>Basidiomycota</taxon>
        <taxon>Agaricomycotina</taxon>
        <taxon>Agaricomycetes</taxon>
        <taxon>Agaricomycetidae</taxon>
        <taxon>Boletales</taxon>
        <taxon>Suillineae</taxon>
        <taxon>Suillaceae</taxon>
        <taxon>Suillus</taxon>
    </lineage>
</organism>
<keyword evidence="4" id="KW-1185">Reference proteome</keyword>
<feature type="transmembrane region" description="Helical" evidence="1">
    <location>
        <begin position="15"/>
        <end position="35"/>
    </location>
</feature>
<proteinExistence type="predicted"/>
<keyword evidence="1" id="KW-0472">Membrane</keyword>